<keyword evidence="4" id="KW-1185">Reference proteome</keyword>
<evidence type="ECO:0000256" key="2">
    <source>
        <dbReference type="SAM" id="MobiDB-lite"/>
    </source>
</evidence>
<protein>
    <submittedName>
        <fullName evidence="3">Uncharacterized protein</fullName>
    </submittedName>
</protein>
<comment type="caution">
    <text evidence="3">The sequence shown here is derived from an EMBL/GenBank/DDBJ whole genome shotgun (WGS) entry which is preliminary data.</text>
</comment>
<keyword evidence="1" id="KW-0175">Coiled coil</keyword>
<evidence type="ECO:0000313" key="3">
    <source>
        <dbReference type="EMBL" id="CAA7054530.1"/>
    </source>
</evidence>
<dbReference type="EMBL" id="CACVBM020001580">
    <property type="protein sequence ID" value="CAA7054530.1"/>
    <property type="molecule type" value="Genomic_DNA"/>
</dbReference>
<dbReference type="Proteomes" id="UP000467841">
    <property type="component" value="Unassembled WGS sequence"/>
</dbReference>
<proteinExistence type="predicted"/>
<accession>A0A6D2L3F0</accession>
<feature type="region of interest" description="Disordered" evidence="2">
    <location>
        <begin position="64"/>
        <end position="95"/>
    </location>
</feature>
<organism evidence="3 4">
    <name type="scientific">Microthlaspi erraticum</name>
    <dbReference type="NCBI Taxonomy" id="1685480"/>
    <lineage>
        <taxon>Eukaryota</taxon>
        <taxon>Viridiplantae</taxon>
        <taxon>Streptophyta</taxon>
        <taxon>Embryophyta</taxon>
        <taxon>Tracheophyta</taxon>
        <taxon>Spermatophyta</taxon>
        <taxon>Magnoliopsida</taxon>
        <taxon>eudicotyledons</taxon>
        <taxon>Gunneridae</taxon>
        <taxon>Pentapetalae</taxon>
        <taxon>rosids</taxon>
        <taxon>malvids</taxon>
        <taxon>Brassicales</taxon>
        <taxon>Brassicaceae</taxon>
        <taxon>Coluteocarpeae</taxon>
        <taxon>Microthlaspi</taxon>
    </lineage>
</organism>
<feature type="coiled-coil region" evidence="1">
    <location>
        <begin position="1"/>
        <end position="53"/>
    </location>
</feature>
<name>A0A6D2L3F0_9BRAS</name>
<dbReference type="AlphaFoldDB" id="A0A6D2L3F0"/>
<evidence type="ECO:0000313" key="4">
    <source>
        <dbReference type="Proteomes" id="UP000467841"/>
    </source>
</evidence>
<gene>
    <name evidence="3" type="ORF">MERR_LOCUS41766</name>
</gene>
<reference evidence="3" key="1">
    <citation type="submission" date="2020-01" db="EMBL/GenBank/DDBJ databases">
        <authorList>
            <person name="Mishra B."/>
        </authorList>
    </citation>
    <scope>NUCLEOTIDE SEQUENCE [LARGE SCALE GENOMIC DNA]</scope>
</reference>
<sequence length="95" mass="10653">MIALKTRLKDLEGKLETMTNLERTSSSVENLEMIHLKAQMKDLEKKLDIVADAVCKLVEQFEGSAGDENKKRKTNLQKSSSINSDQESGISKSRI</sequence>
<feature type="compositionally biased region" description="Polar residues" evidence="2">
    <location>
        <begin position="76"/>
        <end position="95"/>
    </location>
</feature>
<evidence type="ECO:0000256" key="1">
    <source>
        <dbReference type="SAM" id="Coils"/>
    </source>
</evidence>